<evidence type="ECO:0000256" key="2">
    <source>
        <dbReference type="ARBA" id="ARBA00022801"/>
    </source>
</evidence>
<dbReference type="PRINTS" id="PR00502">
    <property type="entry name" value="NUDIXFAMILY"/>
</dbReference>
<proteinExistence type="inferred from homology"/>
<dbReference type="InterPro" id="IPR020084">
    <property type="entry name" value="NUDIX_hydrolase_CS"/>
</dbReference>
<comment type="similarity">
    <text evidence="1 3">Belongs to the Nudix hydrolase family.</text>
</comment>
<evidence type="ECO:0000313" key="6">
    <source>
        <dbReference type="Proteomes" id="UP000220106"/>
    </source>
</evidence>
<dbReference type="PROSITE" id="PS00893">
    <property type="entry name" value="NUDIX_BOX"/>
    <property type="match status" value="1"/>
</dbReference>
<evidence type="ECO:0000313" key="5">
    <source>
        <dbReference type="EMBL" id="PEJ33563.1"/>
    </source>
</evidence>
<evidence type="ECO:0000256" key="1">
    <source>
        <dbReference type="ARBA" id="ARBA00005582"/>
    </source>
</evidence>
<keyword evidence="2 3" id="KW-0378">Hydrolase</keyword>
<protein>
    <submittedName>
        <fullName evidence="5">Phosphohydrolase</fullName>
    </submittedName>
</protein>
<dbReference type="InterPro" id="IPR000086">
    <property type="entry name" value="NUDIX_hydrolase_dom"/>
</dbReference>
<evidence type="ECO:0000256" key="3">
    <source>
        <dbReference type="RuleBase" id="RU003476"/>
    </source>
</evidence>
<dbReference type="Proteomes" id="UP000220106">
    <property type="component" value="Unassembled WGS sequence"/>
</dbReference>
<dbReference type="CDD" id="cd02883">
    <property type="entry name" value="NUDIX_Hydrolase"/>
    <property type="match status" value="1"/>
</dbReference>
<gene>
    <name evidence="5" type="ORF">CN689_11325</name>
</gene>
<dbReference type="PROSITE" id="PS51462">
    <property type="entry name" value="NUDIX"/>
    <property type="match status" value="1"/>
</dbReference>
<dbReference type="GO" id="GO:0016787">
    <property type="term" value="F:hydrolase activity"/>
    <property type="evidence" value="ECO:0007669"/>
    <property type="project" value="UniProtKB-KW"/>
</dbReference>
<dbReference type="Pfam" id="PF00293">
    <property type="entry name" value="NUDIX"/>
    <property type="match status" value="1"/>
</dbReference>
<feature type="domain" description="Nudix hydrolase" evidence="4">
    <location>
        <begin position="2"/>
        <end position="127"/>
    </location>
</feature>
<name>A0AAX0RS31_9BACI</name>
<comment type="caution">
    <text evidence="5">The sequence shown here is derived from an EMBL/GenBank/DDBJ whole genome shotgun (WGS) entry which is preliminary data.</text>
</comment>
<dbReference type="PANTHER" id="PTHR43736:SF1">
    <property type="entry name" value="DIHYDRONEOPTERIN TRIPHOSPHATE DIPHOSPHATASE"/>
    <property type="match status" value="1"/>
</dbReference>
<reference evidence="5 6" key="1">
    <citation type="submission" date="2017-09" db="EMBL/GenBank/DDBJ databases">
        <title>Large-scale bioinformatics analysis of Bacillus genomes uncovers conserved roles of natural products in bacterial physiology.</title>
        <authorList>
            <consortium name="Agbiome Team Llc"/>
            <person name="Bleich R.M."/>
            <person name="Kirk G.J."/>
            <person name="Santa Maria K.C."/>
            <person name="Allen S.E."/>
            <person name="Farag S."/>
            <person name="Shank E.A."/>
            <person name="Bowers A."/>
        </authorList>
    </citation>
    <scope>NUCLEOTIDE SEQUENCE [LARGE SCALE GENOMIC DNA]</scope>
    <source>
        <strain evidence="5 6">AFS003229</strain>
    </source>
</reference>
<dbReference type="PANTHER" id="PTHR43736">
    <property type="entry name" value="ADP-RIBOSE PYROPHOSPHATASE"/>
    <property type="match status" value="1"/>
</dbReference>
<dbReference type="Gene3D" id="3.90.79.10">
    <property type="entry name" value="Nucleoside Triphosphate Pyrophosphohydrolase"/>
    <property type="match status" value="1"/>
</dbReference>
<dbReference type="EMBL" id="NUEQ01000017">
    <property type="protein sequence ID" value="PEJ33563.1"/>
    <property type="molecule type" value="Genomic_DNA"/>
</dbReference>
<dbReference type="RefSeq" id="WP_098175943.1">
    <property type="nucleotide sequence ID" value="NZ_JBLOIZ010000025.1"/>
</dbReference>
<evidence type="ECO:0000259" key="4">
    <source>
        <dbReference type="PROSITE" id="PS51462"/>
    </source>
</evidence>
<sequence>MNRVDVVYTLLFNEDTNKILVVLNKKNNTWSLPGGAVEANETLKEAAIREVKEETGYDVQVNDIIALNEAFINEDHVYFIMFEGQVLKSPEQIQKEKNILRVEWVNLEEADRLMPYYPEGVSKLIRNSRARYTFQK</sequence>
<dbReference type="SUPFAM" id="SSF55811">
    <property type="entry name" value="Nudix"/>
    <property type="match status" value="1"/>
</dbReference>
<organism evidence="5 6">
    <name type="scientific">Peribacillus butanolivorans</name>
    <dbReference type="NCBI Taxonomy" id="421767"/>
    <lineage>
        <taxon>Bacteria</taxon>
        <taxon>Bacillati</taxon>
        <taxon>Bacillota</taxon>
        <taxon>Bacilli</taxon>
        <taxon>Bacillales</taxon>
        <taxon>Bacillaceae</taxon>
        <taxon>Peribacillus</taxon>
    </lineage>
</organism>
<dbReference type="InterPro" id="IPR015797">
    <property type="entry name" value="NUDIX_hydrolase-like_dom_sf"/>
</dbReference>
<accession>A0AAX0RS31</accession>
<dbReference type="InterPro" id="IPR020476">
    <property type="entry name" value="Nudix_hydrolase"/>
</dbReference>
<dbReference type="AlphaFoldDB" id="A0AAX0RS31"/>